<sequence>MHLRRTPSTRPHTDALHITVTFSIEVRPEDVSSGFDVMDSQEAPAVDNGWLAHPASPLLLPDYETTQLLSRTIFTVSMLDQIAQDEMRNFGTLFFLPAEPPLGRHIFSVEETTRILRTETANVTSFSHAFGASNNLRDHADAIAVGEVEMLLTTTTWAQDILPLKNTDKPLFHFLCDSFYSHTPQHIFDRWFALRKYLSTTGQLLSGLIRQAEQLPRKKWPLIVLQLYFVLLDHKEALEETASIVELDDESIQCRLSAYCAALRIRLYLWRMTRACSMSRSRTYKRHVKDQCFRRHSKLIFNLISQEFSRMRDDHFQAVERRLDGDPVEITAITKPLCHPTTEFCTICQDMHIGSQCVMPLNCQCVFGRDCLNPLLNRDSPSSYTCPNCRTRLHEPLKWMPLPSNNERGRQIGLLWALRHNATWTDFLSQNEILADPEPFTLYEKCVGIFSRLMYGR</sequence>
<evidence type="ECO:0000313" key="4">
    <source>
        <dbReference type="Proteomes" id="UP000800039"/>
    </source>
</evidence>
<dbReference type="Gene3D" id="3.30.40.10">
    <property type="entry name" value="Zinc/RING finger domain, C3HC4 (zinc finger)"/>
    <property type="match status" value="1"/>
</dbReference>
<evidence type="ECO:0000313" key="3">
    <source>
        <dbReference type="EMBL" id="KAF1848042.1"/>
    </source>
</evidence>
<dbReference type="GO" id="GO:0008270">
    <property type="term" value="F:zinc ion binding"/>
    <property type="evidence" value="ECO:0007669"/>
    <property type="project" value="UniProtKB-KW"/>
</dbReference>
<name>A0A9P4GLV3_9PLEO</name>
<protein>
    <recommendedName>
        <fullName evidence="2">RING-type domain-containing protein</fullName>
    </recommendedName>
</protein>
<proteinExistence type="predicted"/>
<evidence type="ECO:0000259" key="2">
    <source>
        <dbReference type="PROSITE" id="PS50089"/>
    </source>
</evidence>
<keyword evidence="1" id="KW-0862">Zinc</keyword>
<dbReference type="EMBL" id="ML976615">
    <property type="protein sequence ID" value="KAF1848042.1"/>
    <property type="molecule type" value="Genomic_DNA"/>
</dbReference>
<keyword evidence="4" id="KW-1185">Reference proteome</keyword>
<keyword evidence="1" id="KW-0863">Zinc-finger</keyword>
<dbReference type="InterPro" id="IPR013083">
    <property type="entry name" value="Znf_RING/FYVE/PHD"/>
</dbReference>
<accession>A0A9P4GLV3</accession>
<feature type="domain" description="RING-type" evidence="2">
    <location>
        <begin position="345"/>
        <end position="390"/>
    </location>
</feature>
<reference evidence="3" key="1">
    <citation type="submission" date="2020-01" db="EMBL/GenBank/DDBJ databases">
        <authorList>
            <consortium name="DOE Joint Genome Institute"/>
            <person name="Haridas S."/>
            <person name="Albert R."/>
            <person name="Binder M."/>
            <person name="Bloem J."/>
            <person name="Labutti K."/>
            <person name="Salamov A."/>
            <person name="Andreopoulos B."/>
            <person name="Baker S.E."/>
            <person name="Barry K."/>
            <person name="Bills G."/>
            <person name="Bluhm B.H."/>
            <person name="Cannon C."/>
            <person name="Castanera R."/>
            <person name="Culley D.E."/>
            <person name="Daum C."/>
            <person name="Ezra D."/>
            <person name="Gonzalez J.B."/>
            <person name="Henrissat B."/>
            <person name="Kuo A."/>
            <person name="Liang C."/>
            <person name="Lipzen A."/>
            <person name="Lutzoni F."/>
            <person name="Magnuson J."/>
            <person name="Mondo S."/>
            <person name="Nolan M."/>
            <person name="Ohm R."/>
            <person name="Pangilinan J."/>
            <person name="Park H.-J."/>
            <person name="Ramirez L."/>
            <person name="Alfaro M."/>
            <person name="Sun H."/>
            <person name="Tritt A."/>
            <person name="Yoshinaga Y."/>
            <person name="Zwiers L.-H."/>
            <person name="Turgeon B.G."/>
            <person name="Goodwin S.B."/>
            <person name="Spatafora J.W."/>
            <person name="Crous P.W."/>
            <person name="Grigoriev I.V."/>
        </authorList>
    </citation>
    <scope>NUCLEOTIDE SEQUENCE</scope>
    <source>
        <strain evidence="3">CBS 394.84</strain>
    </source>
</reference>
<dbReference type="InterPro" id="IPR001841">
    <property type="entry name" value="Znf_RING"/>
</dbReference>
<keyword evidence="1" id="KW-0479">Metal-binding</keyword>
<dbReference type="GeneID" id="63853866"/>
<dbReference type="Proteomes" id="UP000800039">
    <property type="component" value="Unassembled WGS sequence"/>
</dbReference>
<dbReference type="OrthoDB" id="3778057at2759"/>
<dbReference type="PROSITE" id="PS50089">
    <property type="entry name" value="ZF_RING_2"/>
    <property type="match status" value="1"/>
</dbReference>
<evidence type="ECO:0000256" key="1">
    <source>
        <dbReference type="PROSITE-ProRule" id="PRU00175"/>
    </source>
</evidence>
<organism evidence="3 4">
    <name type="scientific">Cucurbitaria berberidis CBS 394.84</name>
    <dbReference type="NCBI Taxonomy" id="1168544"/>
    <lineage>
        <taxon>Eukaryota</taxon>
        <taxon>Fungi</taxon>
        <taxon>Dikarya</taxon>
        <taxon>Ascomycota</taxon>
        <taxon>Pezizomycotina</taxon>
        <taxon>Dothideomycetes</taxon>
        <taxon>Pleosporomycetidae</taxon>
        <taxon>Pleosporales</taxon>
        <taxon>Pleosporineae</taxon>
        <taxon>Cucurbitariaceae</taxon>
        <taxon>Cucurbitaria</taxon>
    </lineage>
</organism>
<dbReference type="AlphaFoldDB" id="A0A9P4GLV3"/>
<gene>
    <name evidence="3" type="ORF">K460DRAFT_403343</name>
</gene>
<comment type="caution">
    <text evidence="3">The sequence shown here is derived from an EMBL/GenBank/DDBJ whole genome shotgun (WGS) entry which is preliminary data.</text>
</comment>
<dbReference type="SUPFAM" id="SSF57850">
    <property type="entry name" value="RING/U-box"/>
    <property type="match status" value="1"/>
</dbReference>
<dbReference type="RefSeq" id="XP_040790605.1">
    <property type="nucleotide sequence ID" value="XM_040936616.1"/>
</dbReference>